<gene>
    <name evidence="16" type="ORF">SDRG_02836</name>
</gene>
<keyword evidence="8" id="KW-0347">Helicase</keyword>
<organism evidence="16 17">
    <name type="scientific">Saprolegnia diclina (strain VS20)</name>
    <dbReference type="NCBI Taxonomy" id="1156394"/>
    <lineage>
        <taxon>Eukaryota</taxon>
        <taxon>Sar</taxon>
        <taxon>Stramenopiles</taxon>
        <taxon>Oomycota</taxon>
        <taxon>Saprolegniomycetes</taxon>
        <taxon>Saprolegniales</taxon>
        <taxon>Saprolegniaceae</taxon>
        <taxon>Saprolegnia</taxon>
    </lineage>
</organism>
<keyword evidence="13" id="KW-0539">Nucleus</keyword>
<keyword evidence="12" id="KW-0234">DNA repair</keyword>
<dbReference type="InParanoid" id="T0S502"/>
<evidence type="ECO:0000256" key="1">
    <source>
        <dbReference type="ARBA" id="ARBA00004123"/>
    </source>
</evidence>
<evidence type="ECO:0000256" key="7">
    <source>
        <dbReference type="ARBA" id="ARBA00022801"/>
    </source>
</evidence>
<dbReference type="eggNOG" id="KOG2326">
    <property type="taxonomic scope" value="Eukaryota"/>
</dbReference>
<evidence type="ECO:0000256" key="2">
    <source>
        <dbReference type="ARBA" id="ARBA00004286"/>
    </source>
</evidence>
<evidence type="ECO:0000313" key="16">
    <source>
        <dbReference type="EMBL" id="EQC40188.1"/>
    </source>
</evidence>
<dbReference type="Pfam" id="PF02735">
    <property type="entry name" value="Ku"/>
    <property type="match status" value="1"/>
</dbReference>
<evidence type="ECO:0000256" key="14">
    <source>
        <dbReference type="SAM" id="MobiDB-lite"/>
    </source>
</evidence>
<dbReference type="GO" id="GO:0006310">
    <property type="term" value="P:DNA recombination"/>
    <property type="evidence" value="ECO:0007669"/>
    <property type="project" value="UniProtKB-KW"/>
</dbReference>
<dbReference type="GO" id="GO:0003684">
    <property type="term" value="F:damaged DNA binding"/>
    <property type="evidence" value="ECO:0007669"/>
    <property type="project" value="InterPro"/>
</dbReference>
<dbReference type="GO" id="GO:0005694">
    <property type="term" value="C:chromosome"/>
    <property type="evidence" value="ECO:0007669"/>
    <property type="project" value="UniProtKB-SubCell"/>
</dbReference>
<dbReference type="STRING" id="1156394.T0S502"/>
<dbReference type="InterPro" id="IPR002035">
    <property type="entry name" value="VWF_A"/>
</dbReference>
<accession>T0S502</accession>
<keyword evidence="10" id="KW-0238">DNA-binding</keyword>
<dbReference type="SMART" id="SM00559">
    <property type="entry name" value="Ku78"/>
    <property type="match status" value="1"/>
</dbReference>
<evidence type="ECO:0000259" key="15">
    <source>
        <dbReference type="PROSITE" id="PS50234"/>
    </source>
</evidence>
<dbReference type="GO" id="GO:0016787">
    <property type="term" value="F:hydrolase activity"/>
    <property type="evidence" value="ECO:0007669"/>
    <property type="project" value="UniProtKB-KW"/>
</dbReference>
<evidence type="ECO:0000256" key="9">
    <source>
        <dbReference type="ARBA" id="ARBA00022840"/>
    </source>
</evidence>
<dbReference type="InterPro" id="IPR005161">
    <property type="entry name" value="Ku_N"/>
</dbReference>
<evidence type="ECO:0000313" key="17">
    <source>
        <dbReference type="Proteomes" id="UP000030762"/>
    </source>
</evidence>
<dbReference type="SUPFAM" id="SSF100939">
    <property type="entry name" value="SPOC domain-like"/>
    <property type="match status" value="1"/>
</dbReference>
<evidence type="ECO:0000256" key="12">
    <source>
        <dbReference type="ARBA" id="ARBA00023204"/>
    </source>
</evidence>
<proteinExistence type="inferred from homology"/>
<evidence type="ECO:0000256" key="6">
    <source>
        <dbReference type="ARBA" id="ARBA00022763"/>
    </source>
</evidence>
<evidence type="ECO:0000256" key="11">
    <source>
        <dbReference type="ARBA" id="ARBA00023172"/>
    </source>
</evidence>
<dbReference type="GO" id="GO:0000723">
    <property type="term" value="P:telomere maintenance"/>
    <property type="evidence" value="ECO:0007669"/>
    <property type="project" value="InterPro"/>
</dbReference>
<dbReference type="VEuPathDB" id="FungiDB:SDRG_02836"/>
<protein>
    <recommendedName>
        <fullName evidence="15">VWFA domain-containing protein</fullName>
    </recommendedName>
</protein>
<dbReference type="GeneID" id="19943563"/>
<name>T0S502_SAPDV</name>
<dbReference type="InterPro" id="IPR024193">
    <property type="entry name" value="Ku80"/>
</dbReference>
<keyword evidence="9" id="KW-0067">ATP-binding</keyword>
<feature type="domain" description="VWFA" evidence="15">
    <location>
        <begin position="7"/>
        <end position="210"/>
    </location>
</feature>
<keyword evidence="7" id="KW-0378">Hydrolase</keyword>
<dbReference type="PANTHER" id="PTHR12604">
    <property type="entry name" value="KU AUTOANTIGEN DNA HELICASE"/>
    <property type="match status" value="1"/>
</dbReference>
<dbReference type="PANTHER" id="PTHR12604:SF4">
    <property type="entry name" value="X-RAY REPAIR CROSS-COMPLEMENTING PROTEIN 5"/>
    <property type="match status" value="1"/>
</dbReference>
<dbReference type="InterPro" id="IPR036494">
    <property type="entry name" value="Ku_C_sf"/>
</dbReference>
<dbReference type="RefSeq" id="XP_008606662.1">
    <property type="nucleotide sequence ID" value="XM_008608440.1"/>
</dbReference>
<sequence length="731" mass="80844">MSRSKEAMMIVLDAGVSMREPLNETTRKAVVGSRFDAAKTAVQSILSQKMLFRKHDEVGIVMYGTEGTENHLHETQGGYEHVQVLTNLDEVSTRVAETMASAQAASSDTKADILDGIIVALDLLIRRTDKKKYEKRLVVVTDAATPIANPADMEVVCSMVQNMDVQLQIIGIDFSITDVTKIEPLAVKPEEKHHIKLENEKMLLSIVNEVHGDLMSVSKRIDFLAQGKTRTVNQTTKFRGNLEFGATLQIPTYVFSKTLEQRLPTLAKESTVGEPGVGKVKMDRLYHSQSKPDEEVAPEARIKAYKYGSEMIPFSTADQASLKLETTRSLKILGFLPRDCVDRSMYMSNTDAVFGDFTKPRAQEALAALVRAMADEKKVAIARFVARANAAPKVVVLIPNTCGGKDGRLRCLWLQQIPFEEDMRQYEFPSLRVPKATPTKEQQDVADALVDALMLPSDKQQLHSKAFCPSLQRFYDTIPKRAEDPHCPVASLPPYVERYLREDKELFTAALPSIQSFNAAFQLKEAVKAKDQKKKFFWSDANKNAAIKDEPLAGDDAAVAEPSGGGDDDDEFDLDDLLGGEDVTSVGSMNPISDFEALLSAKHNKVAKAHTAVSGMQDQIATLFGQESAYHAKALQCLLHFRRRSPEIHYSASFNAFLQTLKDAWYLSPVWSLLETHNVTLLSTKDDPTTDVTPSDAHAFLHGVVAAPTEPTVVVDVPAPLEDDDLFADLE</sequence>
<dbReference type="GO" id="GO:0006303">
    <property type="term" value="P:double-strand break repair via nonhomologous end joining"/>
    <property type="evidence" value="ECO:0007669"/>
    <property type="project" value="InterPro"/>
</dbReference>
<keyword evidence="11" id="KW-0233">DNA recombination</keyword>
<keyword evidence="5" id="KW-0547">Nucleotide-binding</keyword>
<dbReference type="SUPFAM" id="SSF101420">
    <property type="entry name" value="C-terminal domain of Ku80"/>
    <property type="match status" value="1"/>
</dbReference>
<dbReference type="OMA" id="MASNKEC"/>
<dbReference type="Gene3D" id="1.10.1600.10">
    <property type="match status" value="1"/>
</dbReference>
<dbReference type="AlphaFoldDB" id="T0S502"/>
<dbReference type="GO" id="GO:0003690">
    <property type="term" value="F:double-stranded DNA binding"/>
    <property type="evidence" value="ECO:0007669"/>
    <property type="project" value="TreeGrafter"/>
</dbReference>
<dbReference type="PROSITE" id="PS50234">
    <property type="entry name" value="VWFA"/>
    <property type="match status" value="1"/>
</dbReference>
<dbReference type="Gene3D" id="1.25.40.240">
    <property type="entry name" value="Ku, C-terminal domain"/>
    <property type="match status" value="1"/>
</dbReference>
<comment type="subcellular location">
    <subcellularLocation>
        <location evidence="2">Chromosome</location>
    </subcellularLocation>
    <subcellularLocation>
        <location evidence="1">Nucleus</location>
    </subcellularLocation>
</comment>
<dbReference type="InterPro" id="IPR014893">
    <property type="entry name" value="Ku_PK_bind"/>
</dbReference>
<dbReference type="InterPro" id="IPR016194">
    <property type="entry name" value="SPOC-like_C_dom_sf"/>
</dbReference>
<feature type="region of interest" description="Disordered" evidence="14">
    <location>
        <begin position="549"/>
        <end position="571"/>
    </location>
</feature>
<dbReference type="Proteomes" id="UP000030762">
    <property type="component" value="Unassembled WGS sequence"/>
</dbReference>
<dbReference type="OrthoDB" id="30826at2759"/>
<dbReference type="SUPFAM" id="SSF53300">
    <property type="entry name" value="vWA-like"/>
    <property type="match status" value="1"/>
</dbReference>
<dbReference type="Pfam" id="PF08785">
    <property type="entry name" value="Ku_PK_bind"/>
    <property type="match status" value="1"/>
</dbReference>
<keyword evidence="6" id="KW-0227">DNA damage</keyword>
<dbReference type="Gene3D" id="3.40.50.410">
    <property type="entry name" value="von Willebrand factor, type A domain"/>
    <property type="match status" value="1"/>
</dbReference>
<evidence type="ECO:0000256" key="8">
    <source>
        <dbReference type="ARBA" id="ARBA00022806"/>
    </source>
</evidence>
<dbReference type="InterPro" id="IPR036465">
    <property type="entry name" value="vWFA_dom_sf"/>
</dbReference>
<comment type="similarity">
    <text evidence="3">Belongs to the ku80 family.</text>
</comment>
<dbReference type="GO" id="GO:0043564">
    <property type="term" value="C:Ku70:Ku80 complex"/>
    <property type="evidence" value="ECO:0007669"/>
    <property type="project" value="InterPro"/>
</dbReference>
<dbReference type="Pfam" id="PF03731">
    <property type="entry name" value="Ku_N"/>
    <property type="match status" value="1"/>
</dbReference>
<dbReference type="GO" id="GO:0004386">
    <property type="term" value="F:helicase activity"/>
    <property type="evidence" value="ECO:0007669"/>
    <property type="project" value="UniProtKB-KW"/>
</dbReference>
<dbReference type="SMART" id="SM00327">
    <property type="entry name" value="VWA"/>
    <property type="match status" value="1"/>
</dbReference>
<evidence type="ECO:0000256" key="4">
    <source>
        <dbReference type="ARBA" id="ARBA00022454"/>
    </source>
</evidence>
<evidence type="ECO:0000256" key="13">
    <source>
        <dbReference type="ARBA" id="ARBA00023242"/>
    </source>
</evidence>
<dbReference type="GO" id="GO:0005524">
    <property type="term" value="F:ATP binding"/>
    <property type="evidence" value="ECO:0007669"/>
    <property type="project" value="UniProtKB-KW"/>
</dbReference>
<evidence type="ECO:0000256" key="3">
    <source>
        <dbReference type="ARBA" id="ARBA00007726"/>
    </source>
</evidence>
<dbReference type="CDD" id="cd00873">
    <property type="entry name" value="KU80"/>
    <property type="match status" value="1"/>
</dbReference>
<keyword evidence="17" id="KW-1185">Reference proteome</keyword>
<evidence type="ECO:0000256" key="5">
    <source>
        <dbReference type="ARBA" id="ARBA00022741"/>
    </source>
</evidence>
<dbReference type="InterPro" id="IPR006164">
    <property type="entry name" value="DNA_bd_Ku70/Ku80"/>
</dbReference>
<dbReference type="EMBL" id="JH767137">
    <property type="protein sequence ID" value="EQC40188.1"/>
    <property type="molecule type" value="Genomic_DNA"/>
</dbReference>
<dbReference type="Gene3D" id="2.40.290.10">
    <property type="match status" value="1"/>
</dbReference>
<evidence type="ECO:0000256" key="10">
    <source>
        <dbReference type="ARBA" id="ARBA00023125"/>
    </source>
</evidence>
<dbReference type="GO" id="GO:0042162">
    <property type="term" value="F:telomeric DNA binding"/>
    <property type="evidence" value="ECO:0007669"/>
    <property type="project" value="InterPro"/>
</dbReference>
<reference evidence="16 17" key="1">
    <citation type="submission" date="2012-04" db="EMBL/GenBank/DDBJ databases">
        <title>The Genome Sequence of Saprolegnia declina VS20.</title>
        <authorList>
            <consortium name="The Broad Institute Genome Sequencing Platform"/>
            <person name="Russ C."/>
            <person name="Nusbaum C."/>
            <person name="Tyler B."/>
            <person name="van West P."/>
            <person name="Dieguez-Uribeondo J."/>
            <person name="de Bruijn I."/>
            <person name="Tripathy S."/>
            <person name="Jiang R."/>
            <person name="Young S.K."/>
            <person name="Zeng Q."/>
            <person name="Gargeya S."/>
            <person name="Fitzgerald M."/>
            <person name="Haas B."/>
            <person name="Abouelleil A."/>
            <person name="Alvarado L."/>
            <person name="Arachchi H.M."/>
            <person name="Berlin A."/>
            <person name="Chapman S.B."/>
            <person name="Goldberg J."/>
            <person name="Griggs A."/>
            <person name="Gujja S."/>
            <person name="Hansen M."/>
            <person name="Howarth C."/>
            <person name="Imamovic A."/>
            <person name="Larimer J."/>
            <person name="McCowen C."/>
            <person name="Montmayeur A."/>
            <person name="Murphy C."/>
            <person name="Neiman D."/>
            <person name="Pearson M."/>
            <person name="Priest M."/>
            <person name="Roberts A."/>
            <person name="Saif S."/>
            <person name="Shea T."/>
            <person name="Sisk P."/>
            <person name="Sykes S."/>
            <person name="Wortman J."/>
            <person name="Nusbaum C."/>
            <person name="Birren B."/>
        </authorList>
    </citation>
    <scope>NUCLEOTIDE SEQUENCE [LARGE SCALE GENOMIC DNA]</scope>
    <source>
        <strain evidence="16 17">VS20</strain>
    </source>
</reference>
<keyword evidence="4" id="KW-0158">Chromosome</keyword>